<dbReference type="AlphaFoldDB" id="A0A381TGU4"/>
<dbReference type="SUPFAM" id="SSF51556">
    <property type="entry name" value="Metallo-dependent hydrolases"/>
    <property type="match status" value="1"/>
</dbReference>
<protein>
    <recommendedName>
        <fullName evidence="1">Amidohydrolase 3 domain-containing protein</fullName>
    </recommendedName>
</protein>
<name>A0A381TGU4_9ZZZZ</name>
<dbReference type="InterPro" id="IPR013108">
    <property type="entry name" value="Amidohydro_3"/>
</dbReference>
<dbReference type="InterPro" id="IPR032466">
    <property type="entry name" value="Metal_Hydrolase"/>
</dbReference>
<evidence type="ECO:0000259" key="1">
    <source>
        <dbReference type="Pfam" id="PF07969"/>
    </source>
</evidence>
<gene>
    <name evidence="2" type="ORF">METZ01_LOCUS68134</name>
</gene>
<dbReference type="GO" id="GO:0005829">
    <property type="term" value="C:cytosol"/>
    <property type="evidence" value="ECO:0007669"/>
    <property type="project" value="TreeGrafter"/>
</dbReference>
<accession>A0A381TGU4</accession>
<dbReference type="Pfam" id="PF07969">
    <property type="entry name" value="Amidohydro_3"/>
    <property type="match status" value="1"/>
</dbReference>
<proteinExistence type="predicted"/>
<dbReference type="Gene3D" id="2.30.40.10">
    <property type="entry name" value="Urease, subunit C, domain 1"/>
    <property type="match status" value="1"/>
</dbReference>
<dbReference type="EMBL" id="UINC01004567">
    <property type="protein sequence ID" value="SVA15280.1"/>
    <property type="molecule type" value="Genomic_DNA"/>
</dbReference>
<dbReference type="InterPro" id="IPR011059">
    <property type="entry name" value="Metal-dep_hydrolase_composite"/>
</dbReference>
<organism evidence="2">
    <name type="scientific">marine metagenome</name>
    <dbReference type="NCBI Taxonomy" id="408172"/>
    <lineage>
        <taxon>unclassified sequences</taxon>
        <taxon>metagenomes</taxon>
        <taxon>ecological metagenomes</taxon>
    </lineage>
</organism>
<dbReference type="InterPro" id="IPR050378">
    <property type="entry name" value="Metallo-dep_Hydrolases_sf"/>
</dbReference>
<sequence>MERLMFDLVLRGGSVIDGTGGPVVSADIGITDGRLTAIGSADAGARETKDVSGLLIAPGFVDPHTHYDAQLHWDPYATPSSWHGVTSVIGGNCGFTLAPLRSQDADFTRRMMAQVEGMPLAALEEGLEWGWESFGEFLGALDGRIAVNAGFLVGHCALRRYVMGTDASQRSSTPEEIVELEELLSRSLQQGGLGFSTSLSSTHNDADGLPVPSRLAGEDEVLALCSVTGQHEGTCLEAIVEGCLGEFSEAEIELLAAMSARAGRSLNWNVLSLQAEEASRAQHQLQPSHRARELGGRVVALSMPVFSENNMSFLTFCALWLLPGWREILDVPVEQKMRSLMDPSVRAQMLARAQGSETLSQLVEFERYLIGGDVLSEANADTRGRLVGDIANERGQDPFTCLAEIVVNDELETVLWPQPKADSAEDWELRRSLWEEPDVLLGGSDAGAHLDRLCGSAYPTRFLADCIRGRSLVSLERAVNLMTDVPARLFGLRERGRIAPNYWADLVVFDPETVGAYPARVVHDLPGGSKRLLADPIGVRSVYVNGIETISDGVVLGTTPGTVLRSGRDTETVATR</sequence>
<dbReference type="Gene3D" id="3.20.20.140">
    <property type="entry name" value="Metal-dependent hydrolases"/>
    <property type="match status" value="2"/>
</dbReference>
<feature type="domain" description="Amidohydrolase 3" evidence="1">
    <location>
        <begin position="49"/>
        <end position="546"/>
    </location>
</feature>
<dbReference type="PANTHER" id="PTHR11647:SF1">
    <property type="entry name" value="COLLAPSIN RESPONSE MEDIATOR PROTEIN"/>
    <property type="match status" value="1"/>
</dbReference>
<dbReference type="GO" id="GO:0016812">
    <property type="term" value="F:hydrolase activity, acting on carbon-nitrogen (but not peptide) bonds, in cyclic amides"/>
    <property type="evidence" value="ECO:0007669"/>
    <property type="project" value="TreeGrafter"/>
</dbReference>
<dbReference type="SUPFAM" id="SSF51338">
    <property type="entry name" value="Composite domain of metallo-dependent hydrolases"/>
    <property type="match status" value="1"/>
</dbReference>
<reference evidence="2" key="1">
    <citation type="submission" date="2018-05" db="EMBL/GenBank/DDBJ databases">
        <authorList>
            <person name="Lanie J.A."/>
            <person name="Ng W.-L."/>
            <person name="Kazmierczak K.M."/>
            <person name="Andrzejewski T.M."/>
            <person name="Davidsen T.M."/>
            <person name="Wayne K.J."/>
            <person name="Tettelin H."/>
            <person name="Glass J.I."/>
            <person name="Rusch D."/>
            <person name="Podicherti R."/>
            <person name="Tsui H.-C.T."/>
            <person name="Winkler M.E."/>
        </authorList>
    </citation>
    <scope>NUCLEOTIDE SEQUENCE</scope>
</reference>
<dbReference type="PANTHER" id="PTHR11647">
    <property type="entry name" value="HYDRANTOINASE/DIHYDROPYRIMIDINASE FAMILY MEMBER"/>
    <property type="match status" value="1"/>
</dbReference>
<evidence type="ECO:0000313" key="2">
    <source>
        <dbReference type="EMBL" id="SVA15280.1"/>
    </source>
</evidence>